<dbReference type="SUPFAM" id="SSF52440">
    <property type="entry name" value="PreATP-grasp domain"/>
    <property type="match status" value="1"/>
</dbReference>
<evidence type="ECO:0000256" key="4">
    <source>
        <dbReference type="PROSITE-ProRule" id="PRU00409"/>
    </source>
</evidence>
<dbReference type="PANTHER" id="PTHR43585">
    <property type="entry name" value="FUMIPYRROLE BIOSYNTHESIS PROTEIN C"/>
    <property type="match status" value="1"/>
</dbReference>
<dbReference type="GO" id="GO:0016874">
    <property type="term" value="F:ligase activity"/>
    <property type="evidence" value="ECO:0007669"/>
    <property type="project" value="UniProtKB-KW"/>
</dbReference>
<keyword evidence="1" id="KW-0436">Ligase</keyword>
<evidence type="ECO:0000313" key="6">
    <source>
        <dbReference type="EMBL" id="SFO86719.1"/>
    </source>
</evidence>
<organism evidence="6 7">
    <name type="scientific">Hydrogenimonas thermophila</name>
    <dbReference type="NCBI Taxonomy" id="223786"/>
    <lineage>
        <taxon>Bacteria</taxon>
        <taxon>Pseudomonadati</taxon>
        <taxon>Campylobacterota</taxon>
        <taxon>Epsilonproteobacteria</taxon>
        <taxon>Campylobacterales</taxon>
        <taxon>Hydrogenimonadaceae</taxon>
        <taxon>Hydrogenimonas</taxon>
    </lineage>
</organism>
<feature type="domain" description="ATP-grasp" evidence="5">
    <location>
        <begin position="108"/>
        <end position="299"/>
    </location>
</feature>
<dbReference type="Proteomes" id="UP000199227">
    <property type="component" value="Unassembled WGS sequence"/>
</dbReference>
<dbReference type="InterPro" id="IPR011761">
    <property type="entry name" value="ATP-grasp"/>
</dbReference>
<dbReference type="PANTHER" id="PTHR43585:SF2">
    <property type="entry name" value="ATP-GRASP ENZYME FSQD"/>
    <property type="match status" value="1"/>
</dbReference>
<keyword evidence="2 4" id="KW-0547">Nucleotide-binding</keyword>
<dbReference type="Pfam" id="PF18603">
    <property type="entry name" value="LAL_C2"/>
    <property type="match status" value="1"/>
</dbReference>
<dbReference type="STRING" id="223786.SAMN05216234_10112"/>
<dbReference type="GO" id="GO:0005524">
    <property type="term" value="F:ATP binding"/>
    <property type="evidence" value="ECO:0007669"/>
    <property type="project" value="UniProtKB-UniRule"/>
</dbReference>
<dbReference type="PROSITE" id="PS50975">
    <property type="entry name" value="ATP_GRASP"/>
    <property type="match status" value="1"/>
</dbReference>
<evidence type="ECO:0000259" key="5">
    <source>
        <dbReference type="PROSITE" id="PS50975"/>
    </source>
</evidence>
<dbReference type="InterPro" id="IPR040570">
    <property type="entry name" value="LAL_C2"/>
</dbReference>
<dbReference type="SUPFAM" id="SSF56059">
    <property type="entry name" value="Glutathione synthetase ATP-binding domain-like"/>
    <property type="match status" value="1"/>
</dbReference>
<sequence length="393" mass="45373">MNKKIMVIGGGKWQIPIIKKAKELGNYVICTNLYKDSLAFKYADKSFVVDVLDREKNLEIAYKIKPDGIITDQSDIAVKTVAYISDQLGLKGVGTDIAELYTNKFRMRKELNVKNLFHPRYKLCESLEDVIEFFNEIQNSIVIKPLSNQSSRGVFKIDSIEKLKEKFDITMSFSINNKILVEEYIGGVELTAEGFKSPDRHYTLAISIKEHYKNLPSVAKSLTYKYKFNEFDKKTLENINDNLFSKLSFGITHVEYKYYNSKFYLIEAAIRGGGTKISSHIIPVISGVDVNELLIKSVLDEEIYIKKNENKNFVILKFFDFKTGKVLKIHGIEYLINNKNIIDFDFEFKEGDFISSPNDDRSRLGYFIAYANSEEELEHIVKNIDKKVYLEYV</sequence>
<gene>
    <name evidence="6" type="ORF">SAMN05216234_10112</name>
</gene>
<reference evidence="6 7" key="1">
    <citation type="submission" date="2016-10" db="EMBL/GenBank/DDBJ databases">
        <authorList>
            <person name="de Groot N.N."/>
        </authorList>
    </citation>
    <scope>NUCLEOTIDE SEQUENCE [LARGE SCALE GENOMIC DNA]</scope>
    <source>
        <strain evidence="6 7">EP1-55-1</strain>
    </source>
</reference>
<evidence type="ECO:0000256" key="1">
    <source>
        <dbReference type="ARBA" id="ARBA00022598"/>
    </source>
</evidence>
<dbReference type="RefSeq" id="WP_092909654.1">
    <property type="nucleotide sequence ID" value="NZ_FOXB01000001.1"/>
</dbReference>
<keyword evidence="3 4" id="KW-0067">ATP-binding</keyword>
<dbReference type="Gene3D" id="3.40.50.20">
    <property type="match status" value="1"/>
</dbReference>
<evidence type="ECO:0000313" key="7">
    <source>
        <dbReference type="Proteomes" id="UP000199227"/>
    </source>
</evidence>
<dbReference type="InterPro" id="IPR016185">
    <property type="entry name" value="PreATP-grasp_dom_sf"/>
</dbReference>
<dbReference type="GO" id="GO:0046872">
    <property type="term" value="F:metal ion binding"/>
    <property type="evidence" value="ECO:0007669"/>
    <property type="project" value="InterPro"/>
</dbReference>
<evidence type="ECO:0000256" key="2">
    <source>
        <dbReference type="ARBA" id="ARBA00022741"/>
    </source>
</evidence>
<dbReference type="Pfam" id="PF13535">
    <property type="entry name" value="ATP-grasp_4"/>
    <property type="match status" value="1"/>
</dbReference>
<dbReference type="InterPro" id="IPR052032">
    <property type="entry name" value="ATP-dep_AA_Ligase"/>
</dbReference>
<dbReference type="InterPro" id="IPR013815">
    <property type="entry name" value="ATP_grasp_subdomain_1"/>
</dbReference>
<dbReference type="AlphaFoldDB" id="A0A1I5KNR4"/>
<accession>A0A1I5KNR4</accession>
<dbReference type="OrthoDB" id="9791837at2"/>
<dbReference type="Gene3D" id="3.30.470.20">
    <property type="entry name" value="ATP-grasp fold, B domain"/>
    <property type="match status" value="1"/>
</dbReference>
<evidence type="ECO:0000256" key="3">
    <source>
        <dbReference type="ARBA" id="ARBA00022840"/>
    </source>
</evidence>
<keyword evidence="7" id="KW-1185">Reference proteome</keyword>
<dbReference type="EMBL" id="FOXB01000001">
    <property type="protein sequence ID" value="SFO86719.1"/>
    <property type="molecule type" value="Genomic_DNA"/>
</dbReference>
<proteinExistence type="predicted"/>
<protein>
    <submittedName>
        <fullName evidence="6">Biotin carboxylase</fullName>
    </submittedName>
</protein>
<name>A0A1I5KNR4_9BACT</name>
<dbReference type="Gene3D" id="3.30.1490.20">
    <property type="entry name" value="ATP-grasp fold, A domain"/>
    <property type="match status" value="1"/>
</dbReference>